<dbReference type="RefSeq" id="WP_154482339.1">
    <property type="nucleotide sequence ID" value="NZ_JAHLOA010000002.1"/>
</dbReference>
<dbReference type="PANTHER" id="PTHR33451:SF3">
    <property type="entry name" value="MALATE-2H(+)_NA(+)-LACTATE ANTIPORTER"/>
    <property type="match status" value="1"/>
</dbReference>
<evidence type="ECO:0000256" key="6">
    <source>
        <dbReference type="ARBA" id="ARBA00022989"/>
    </source>
</evidence>
<keyword evidence="7 9" id="KW-0472">Membrane</keyword>
<feature type="transmembrane region" description="Helical" evidence="9">
    <location>
        <begin position="16"/>
        <end position="38"/>
    </location>
</feature>
<evidence type="ECO:0000313" key="12">
    <source>
        <dbReference type="Proteomes" id="UP000462760"/>
    </source>
</evidence>
<proteinExistence type="inferred from homology"/>
<evidence type="ECO:0000313" key="11">
    <source>
        <dbReference type="EMBL" id="MSS42496.1"/>
    </source>
</evidence>
<dbReference type="OrthoDB" id="9762978at2"/>
<keyword evidence="2" id="KW-0813">Transport</keyword>
<keyword evidence="6 9" id="KW-1133">Transmembrane helix</keyword>
<feature type="transmembrane region" description="Helical" evidence="9">
    <location>
        <begin position="265"/>
        <end position="283"/>
    </location>
</feature>
<dbReference type="Pfam" id="PF03553">
    <property type="entry name" value="Na_H_antiporter"/>
    <property type="match status" value="1"/>
</dbReference>
<feature type="transmembrane region" description="Helical" evidence="9">
    <location>
        <begin position="198"/>
        <end position="217"/>
    </location>
</feature>
<dbReference type="PANTHER" id="PTHR33451">
    <property type="entry name" value="MALATE-2H(+)/NA(+)-LACTATE ANTIPORTER"/>
    <property type="match status" value="1"/>
</dbReference>
<evidence type="ECO:0000256" key="9">
    <source>
        <dbReference type="SAM" id="Phobius"/>
    </source>
</evidence>
<evidence type="ECO:0000256" key="1">
    <source>
        <dbReference type="ARBA" id="ARBA00004651"/>
    </source>
</evidence>
<evidence type="ECO:0000256" key="5">
    <source>
        <dbReference type="ARBA" id="ARBA00022692"/>
    </source>
</evidence>
<accession>A0A844FEZ5</accession>
<name>A0A844FEZ5_9FIRM</name>
<dbReference type="NCBIfam" id="TIGR00931">
    <property type="entry name" value="antiport_nhaC"/>
    <property type="match status" value="1"/>
</dbReference>
<evidence type="ECO:0000256" key="4">
    <source>
        <dbReference type="ARBA" id="ARBA00022475"/>
    </source>
</evidence>
<dbReference type="Proteomes" id="UP000462760">
    <property type="component" value="Unassembled WGS sequence"/>
</dbReference>
<protein>
    <submittedName>
        <fullName evidence="11">Na+/H+ antiporter NhaC</fullName>
    </submittedName>
</protein>
<keyword evidence="5 9" id="KW-0812">Transmembrane</keyword>
<feature type="domain" description="Na+/H+ antiporter NhaC-like C-terminal" evidence="10">
    <location>
        <begin position="167"/>
        <end position="455"/>
    </location>
</feature>
<evidence type="ECO:0000256" key="2">
    <source>
        <dbReference type="ARBA" id="ARBA00022448"/>
    </source>
</evidence>
<keyword evidence="4" id="KW-1003">Cell membrane</keyword>
<dbReference type="EMBL" id="VULR01000002">
    <property type="protein sequence ID" value="MSS42496.1"/>
    <property type="molecule type" value="Genomic_DNA"/>
</dbReference>
<feature type="transmembrane region" description="Helical" evidence="9">
    <location>
        <begin position="142"/>
        <end position="170"/>
    </location>
</feature>
<comment type="caution">
    <text evidence="11">The sequence shown here is derived from an EMBL/GenBank/DDBJ whole genome shotgun (WGS) entry which is preliminary data.</text>
</comment>
<dbReference type="GO" id="GO:0015297">
    <property type="term" value="F:antiporter activity"/>
    <property type="evidence" value="ECO:0007669"/>
    <property type="project" value="UniProtKB-KW"/>
</dbReference>
<keyword evidence="3" id="KW-0050">Antiport</keyword>
<organism evidence="11 12">
    <name type="scientific">Anaerosalibacter bizertensis</name>
    <dbReference type="NCBI Taxonomy" id="932217"/>
    <lineage>
        <taxon>Bacteria</taxon>
        <taxon>Bacillati</taxon>
        <taxon>Bacillota</taxon>
        <taxon>Tissierellia</taxon>
        <taxon>Tissierellales</taxon>
        <taxon>Sporanaerobacteraceae</taxon>
        <taxon>Anaerosalibacter</taxon>
    </lineage>
</organism>
<dbReference type="AlphaFoldDB" id="A0A844FEZ5"/>
<feature type="transmembrane region" description="Helical" evidence="9">
    <location>
        <begin position="443"/>
        <end position="463"/>
    </location>
</feature>
<evidence type="ECO:0000256" key="3">
    <source>
        <dbReference type="ARBA" id="ARBA00022449"/>
    </source>
</evidence>
<feature type="transmembrane region" description="Helical" evidence="9">
    <location>
        <begin position="74"/>
        <end position="98"/>
    </location>
</feature>
<dbReference type="InterPro" id="IPR052180">
    <property type="entry name" value="NhaC_Na-H+_Antiporter"/>
</dbReference>
<sequence length="479" mass="50808">MDDGNGRTKGEVRQPYLYEAILSLVFLVLVMAVGIAKFETEPHIPMFLGTIFAAIISLKIGYSWEDIEKGMLDGIYQALQAIIILAIIGMLIGVWLLAGVVPTMIYYGLNILNPTIFLVATTIICSITSLATGTSWGTAGTIGIALMGIAKGLGIPAPIAAGAILSGAYFGDKLSPLSDTTNLAPAMAGTDVFTHVKFMLPTTLISYIIALVLYLIIGMRFRGVNADTSAIDAIQQGLAASFKISPFLLIPPIAVIVSIAFKMPAIPGITIGIILGAIEAFIFQGANLGQLLDAGFAGYISETGVEAIDSLLTAGGLSNMMDSISLTILAMMFGGIMEKTGQLEVIVNKLLKGIKSVTGLITMTILTCLVSNITMPEQYISVVVPGRMYANAYRDKGLHPKTLSNALESGGTLTSALVPWNTCGVFMTTILGVSTFQYGRWAFFNYFTPILVILLSGTSLVAARMTEEEQEKAEAGELV</sequence>
<dbReference type="InterPro" id="IPR018461">
    <property type="entry name" value="Na/H_Antiport_NhaC-like_C"/>
</dbReference>
<dbReference type="GO" id="GO:0005886">
    <property type="term" value="C:plasma membrane"/>
    <property type="evidence" value="ECO:0007669"/>
    <property type="project" value="UniProtKB-SubCell"/>
</dbReference>
<evidence type="ECO:0000259" key="10">
    <source>
        <dbReference type="Pfam" id="PF03553"/>
    </source>
</evidence>
<feature type="transmembrane region" description="Helical" evidence="9">
    <location>
        <begin position="238"/>
        <end position="259"/>
    </location>
</feature>
<reference evidence="11 12" key="1">
    <citation type="submission" date="2019-08" db="EMBL/GenBank/DDBJ databases">
        <title>In-depth cultivation of the pig gut microbiome towards novel bacterial diversity and tailored functional studies.</title>
        <authorList>
            <person name="Wylensek D."/>
            <person name="Hitch T.C.A."/>
            <person name="Clavel T."/>
        </authorList>
    </citation>
    <scope>NUCLEOTIDE SEQUENCE [LARGE SCALE GENOMIC DNA]</scope>
    <source>
        <strain evidence="11 12">Med78-601-WT-4W-RMD-3</strain>
    </source>
</reference>
<comment type="subcellular location">
    <subcellularLocation>
        <location evidence="1">Cell membrane</location>
        <topology evidence="1">Multi-pass membrane protein</topology>
    </subcellularLocation>
</comment>
<feature type="transmembrane region" description="Helical" evidence="9">
    <location>
        <begin position="104"/>
        <end position="130"/>
    </location>
</feature>
<evidence type="ECO:0000256" key="8">
    <source>
        <dbReference type="ARBA" id="ARBA00038435"/>
    </source>
</evidence>
<feature type="transmembrane region" description="Helical" evidence="9">
    <location>
        <begin position="357"/>
        <end position="375"/>
    </location>
</feature>
<dbReference type="InterPro" id="IPR004770">
    <property type="entry name" value="Na/H_antiport_NhaC"/>
</dbReference>
<evidence type="ECO:0000256" key="7">
    <source>
        <dbReference type="ARBA" id="ARBA00023136"/>
    </source>
</evidence>
<comment type="similarity">
    <text evidence="8">Belongs to the NhaC Na(+)/H(+) (TC 2.A.35) antiporter family.</text>
</comment>
<feature type="transmembrane region" description="Helical" evidence="9">
    <location>
        <begin position="44"/>
        <end position="62"/>
    </location>
</feature>
<gene>
    <name evidence="11" type="primary">nhaC</name>
    <name evidence="11" type="ORF">FYJ27_01925</name>
</gene>